<feature type="transmembrane region" description="Helical" evidence="7">
    <location>
        <begin position="149"/>
        <end position="170"/>
    </location>
</feature>
<protein>
    <recommendedName>
        <fullName evidence="7">UPF0056 membrane protein</fullName>
    </recommendedName>
</protein>
<evidence type="ECO:0000313" key="8">
    <source>
        <dbReference type="EMBL" id="UWZ51453.1"/>
    </source>
</evidence>
<proteinExistence type="inferred from homology"/>
<evidence type="ECO:0000256" key="2">
    <source>
        <dbReference type="ARBA" id="ARBA00009784"/>
    </source>
</evidence>
<dbReference type="KEGG" id="daur:Daura_32485"/>
<feature type="transmembrane region" description="Helical" evidence="7">
    <location>
        <begin position="42"/>
        <end position="61"/>
    </location>
</feature>
<dbReference type="GO" id="GO:0005886">
    <property type="term" value="C:plasma membrane"/>
    <property type="evidence" value="ECO:0007669"/>
    <property type="project" value="UniProtKB-SubCell"/>
</dbReference>
<gene>
    <name evidence="8" type="ORF">Daura_32485</name>
</gene>
<keyword evidence="3" id="KW-1003">Cell membrane</keyword>
<dbReference type="InterPro" id="IPR002771">
    <property type="entry name" value="Multi_antbiot-R_MarC"/>
</dbReference>
<dbReference type="RefSeq" id="WP_033364492.1">
    <property type="nucleotide sequence ID" value="NZ_CP073767.1"/>
</dbReference>
<accession>A0A9Q9IBS2</accession>
<dbReference type="OrthoDB" id="3538341at2"/>
<dbReference type="PANTHER" id="PTHR33508:SF1">
    <property type="entry name" value="UPF0056 MEMBRANE PROTEIN YHCE"/>
    <property type="match status" value="1"/>
</dbReference>
<sequence>MSDVDLAVLMLLALIGLYSPVAAVSSYIPLLQPVDARQYQRLAVGLFLTVAAVAVGTILVGEPLLELLGLSAAALSATAGIALMIAAVPLMLGRTDDHASASTGAALAPPSASWRSMLFMPLAFPLTVGGATIAVLVGFRAQVDRVSGILALVIAALVHAAITGGCVYVAGTTRRRLSDRTRMVADRVAGLLLTAIAATLLASGFTRLAVDALTALGVLRR</sequence>
<evidence type="ECO:0000256" key="5">
    <source>
        <dbReference type="ARBA" id="ARBA00022989"/>
    </source>
</evidence>
<comment type="similarity">
    <text evidence="2 7">Belongs to the UPF0056 (MarC) family.</text>
</comment>
<keyword evidence="6 7" id="KW-0472">Membrane</keyword>
<dbReference type="Proteomes" id="UP001058003">
    <property type="component" value="Chromosome"/>
</dbReference>
<organism evidence="8 9">
    <name type="scientific">Dactylosporangium aurantiacum</name>
    <dbReference type="NCBI Taxonomy" id="35754"/>
    <lineage>
        <taxon>Bacteria</taxon>
        <taxon>Bacillati</taxon>
        <taxon>Actinomycetota</taxon>
        <taxon>Actinomycetes</taxon>
        <taxon>Micromonosporales</taxon>
        <taxon>Micromonosporaceae</taxon>
        <taxon>Dactylosporangium</taxon>
    </lineage>
</organism>
<keyword evidence="5 7" id="KW-1133">Transmembrane helix</keyword>
<evidence type="ECO:0000256" key="3">
    <source>
        <dbReference type="ARBA" id="ARBA00022475"/>
    </source>
</evidence>
<dbReference type="Pfam" id="PF01914">
    <property type="entry name" value="MarC"/>
    <property type="match status" value="1"/>
</dbReference>
<evidence type="ECO:0000256" key="6">
    <source>
        <dbReference type="ARBA" id="ARBA00023136"/>
    </source>
</evidence>
<name>A0A9Q9IBS2_9ACTN</name>
<feature type="transmembrane region" description="Helical" evidence="7">
    <location>
        <begin position="67"/>
        <end position="92"/>
    </location>
</feature>
<evidence type="ECO:0000256" key="7">
    <source>
        <dbReference type="RuleBase" id="RU362048"/>
    </source>
</evidence>
<keyword evidence="4 7" id="KW-0812">Transmembrane</keyword>
<evidence type="ECO:0000256" key="4">
    <source>
        <dbReference type="ARBA" id="ARBA00022692"/>
    </source>
</evidence>
<feature type="transmembrane region" description="Helical" evidence="7">
    <location>
        <begin position="191"/>
        <end position="210"/>
    </location>
</feature>
<feature type="transmembrane region" description="Helical" evidence="7">
    <location>
        <begin position="6"/>
        <end position="30"/>
    </location>
</feature>
<evidence type="ECO:0000256" key="1">
    <source>
        <dbReference type="ARBA" id="ARBA00004651"/>
    </source>
</evidence>
<keyword evidence="9" id="KW-1185">Reference proteome</keyword>
<evidence type="ECO:0000313" key="9">
    <source>
        <dbReference type="Proteomes" id="UP001058003"/>
    </source>
</evidence>
<dbReference type="AlphaFoldDB" id="A0A9Q9IBS2"/>
<feature type="transmembrane region" description="Helical" evidence="7">
    <location>
        <begin position="122"/>
        <end position="143"/>
    </location>
</feature>
<dbReference type="PANTHER" id="PTHR33508">
    <property type="entry name" value="UPF0056 MEMBRANE PROTEIN YHCE"/>
    <property type="match status" value="1"/>
</dbReference>
<dbReference type="EMBL" id="CP073767">
    <property type="protein sequence ID" value="UWZ51453.1"/>
    <property type="molecule type" value="Genomic_DNA"/>
</dbReference>
<comment type="subcellular location">
    <subcellularLocation>
        <location evidence="1 7">Cell membrane</location>
        <topology evidence="1 7">Multi-pass membrane protein</topology>
    </subcellularLocation>
</comment>
<reference evidence="8" key="1">
    <citation type="submission" date="2021-04" db="EMBL/GenBank/DDBJ databases">
        <title>Dactylosporangium aurantiacum NRRL B-8018 full assembly.</title>
        <authorList>
            <person name="Hartkoorn R.C."/>
            <person name="Beaudoing E."/>
            <person name="Hot D."/>
        </authorList>
    </citation>
    <scope>NUCLEOTIDE SEQUENCE</scope>
    <source>
        <strain evidence="8">NRRL B-8018</strain>
    </source>
</reference>